<dbReference type="EMBL" id="CAKKTJ010000333">
    <property type="protein sequence ID" value="CAH0482177.1"/>
    <property type="molecule type" value="Genomic_DNA"/>
</dbReference>
<dbReference type="Proteomes" id="UP001160483">
    <property type="component" value="Unassembled WGS sequence"/>
</dbReference>
<comment type="caution">
    <text evidence="2">The sequence shown here is derived from an EMBL/GenBank/DDBJ whole genome shotgun (WGS) entry which is preliminary data.</text>
</comment>
<feature type="region of interest" description="Disordered" evidence="1">
    <location>
        <begin position="1"/>
        <end position="98"/>
    </location>
</feature>
<proteinExistence type="predicted"/>
<sequence>MPQPVSSTPKRAPPPPIPTFAPEPCPETEPLSETAPEHEQTQGATHAEPPSKQQHKQRGLMRVIGGLFKRKCISKEDTSISSDNEASQRRTSYVSRWSHRQSLPDAPYEVVAMMEPATAPIQEIVTTSSSTHMDVPVSQRLKQEKVEKVKKETKFKQPFIKANPSPRNPSKVAVESSDESGAEPLHVSFLFFGGSDADSTFEPDLRPSEFDDLHENEIRPSLQTKMPVFLSLPLMKNMRRSCILPDPKEYEL</sequence>
<evidence type="ECO:0000313" key="2">
    <source>
        <dbReference type="EMBL" id="CAH0482177.1"/>
    </source>
</evidence>
<dbReference type="AlphaFoldDB" id="A0AAU9LH38"/>
<evidence type="ECO:0000256" key="1">
    <source>
        <dbReference type="SAM" id="MobiDB-lite"/>
    </source>
</evidence>
<organism evidence="2 3">
    <name type="scientific">Peronospora belbahrii</name>
    <dbReference type="NCBI Taxonomy" id="622444"/>
    <lineage>
        <taxon>Eukaryota</taxon>
        <taxon>Sar</taxon>
        <taxon>Stramenopiles</taxon>
        <taxon>Oomycota</taxon>
        <taxon>Peronosporomycetes</taxon>
        <taxon>Peronosporales</taxon>
        <taxon>Peronosporaceae</taxon>
        <taxon>Peronospora</taxon>
    </lineage>
</organism>
<feature type="compositionally biased region" description="Polar residues" evidence="1">
    <location>
        <begin position="79"/>
        <end position="95"/>
    </location>
</feature>
<name>A0AAU9LH38_9STRA</name>
<gene>
    <name evidence="2" type="ORF">PBS003_LOCUS8773</name>
</gene>
<feature type="compositionally biased region" description="Pro residues" evidence="1">
    <location>
        <begin position="11"/>
        <end position="27"/>
    </location>
</feature>
<evidence type="ECO:0000313" key="3">
    <source>
        <dbReference type="Proteomes" id="UP001160483"/>
    </source>
</evidence>
<protein>
    <submittedName>
        <fullName evidence="2">Uncharacterized protein</fullName>
    </submittedName>
</protein>
<reference evidence="2" key="1">
    <citation type="submission" date="2021-11" db="EMBL/GenBank/DDBJ databases">
        <authorList>
            <person name="Islam A."/>
            <person name="Islam S."/>
            <person name="Flora M.S."/>
            <person name="Rahman M."/>
            <person name="Ziaur R.M."/>
            <person name="Epstein J.H."/>
            <person name="Hassan M."/>
            <person name="Klassen M."/>
            <person name="Woodard K."/>
            <person name="Webb A."/>
            <person name="Webby R.J."/>
            <person name="El Zowalaty M.E."/>
        </authorList>
    </citation>
    <scope>NUCLEOTIDE SEQUENCE</scope>
    <source>
        <strain evidence="2">Pbs3</strain>
    </source>
</reference>
<feature type="compositionally biased region" description="Low complexity" evidence="1">
    <location>
        <begin position="1"/>
        <end position="10"/>
    </location>
</feature>
<accession>A0AAU9LH38</accession>
<feature type="region of interest" description="Disordered" evidence="1">
    <location>
        <begin position="159"/>
        <end position="179"/>
    </location>
</feature>